<name>A0AAD1XGT4_EUPCR</name>
<dbReference type="InterPro" id="IPR001128">
    <property type="entry name" value="Cyt_P450"/>
</dbReference>
<keyword evidence="3" id="KW-1185">Reference proteome</keyword>
<dbReference type="Pfam" id="PF00067">
    <property type="entry name" value="p450"/>
    <property type="match status" value="1"/>
</dbReference>
<keyword evidence="1" id="KW-0479">Metal-binding</keyword>
<dbReference type="GO" id="GO:0016705">
    <property type="term" value="F:oxidoreductase activity, acting on paired donors, with incorporation or reduction of molecular oxygen"/>
    <property type="evidence" value="ECO:0007669"/>
    <property type="project" value="InterPro"/>
</dbReference>
<gene>
    <name evidence="2" type="ORF">ECRASSUSDP1_LOCUS13021</name>
</gene>
<dbReference type="InterPro" id="IPR017972">
    <property type="entry name" value="Cyt_P450_CS"/>
</dbReference>
<evidence type="ECO:0008006" key="4">
    <source>
        <dbReference type="Google" id="ProtNLM"/>
    </source>
</evidence>
<dbReference type="GO" id="GO:0004497">
    <property type="term" value="F:monooxygenase activity"/>
    <property type="evidence" value="ECO:0007669"/>
    <property type="project" value="UniProtKB-KW"/>
</dbReference>
<keyword evidence="1" id="KW-0349">Heme</keyword>
<evidence type="ECO:0000256" key="1">
    <source>
        <dbReference type="RuleBase" id="RU000461"/>
    </source>
</evidence>
<comment type="similarity">
    <text evidence="1">Belongs to the cytochrome P450 family.</text>
</comment>
<dbReference type="GO" id="GO:0005506">
    <property type="term" value="F:iron ion binding"/>
    <property type="evidence" value="ECO:0007669"/>
    <property type="project" value="InterPro"/>
</dbReference>
<dbReference type="SUPFAM" id="SSF48264">
    <property type="entry name" value="Cytochrome P450"/>
    <property type="match status" value="1"/>
</dbReference>
<reference evidence="2" key="1">
    <citation type="submission" date="2023-07" db="EMBL/GenBank/DDBJ databases">
        <authorList>
            <consortium name="AG Swart"/>
            <person name="Singh M."/>
            <person name="Singh A."/>
            <person name="Seah K."/>
            <person name="Emmerich C."/>
        </authorList>
    </citation>
    <scope>NUCLEOTIDE SEQUENCE</scope>
    <source>
        <strain evidence="2">DP1</strain>
    </source>
</reference>
<dbReference type="GO" id="GO:0020037">
    <property type="term" value="F:heme binding"/>
    <property type="evidence" value="ECO:0007669"/>
    <property type="project" value="InterPro"/>
</dbReference>
<dbReference type="InterPro" id="IPR036396">
    <property type="entry name" value="Cyt_P450_sf"/>
</dbReference>
<dbReference type="PROSITE" id="PS00086">
    <property type="entry name" value="CYTOCHROME_P450"/>
    <property type="match status" value="1"/>
</dbReference>
<organism evidence="2 3">
    <name type="scientific">Euplotes crassus</name>
    <dbReference type="NCBI Taxonomy" id="5936"/>
    <lineage>
        <taxon>Eukaryota</taxon>
        <taxon>Sar</taxon>
        <taxon>Alveolata</taxon>
        <taxon>Ciliophora</taxon>
        <taxon>Intramacronucleata</taxon>
        <taxon>Spirotrichea</taxon>
        <taxon>Hypotrichia</taxon>
        <taxon>Euplotida</taxon>
        <taxon>Euplotidae</taxon>
        <taxon>Moneuplotes</taxon>
    </lineage>
</organism>
<dbReference type="EMBL" id="CAMPGE010012943">
    <property type="protein sequence ID" value="CAI2371696.1"/>
    <property type="molecule type" value="Genomic_DNA"/>
</dbReference>
<evidence type="ECO:0000313" key="3">
    <source>
        <dbReference type="Proteomes" id="UP001295684"/>
    </source>
</evidence>
<keyword evidence="1" id="KW-0503">Monooxygenase</keyword>
<accession>A0AAD1XGT4</accession>
<sequence>MRPFSLGNRNCPGQSLAILELNVFLAYFVTHMNWEFSQEDLQHEGIGFAMGTQSEAKIKVSSK</sequence>
<keyword evidence="1" id="KW-0560">Oxidoreductase</keyword>
<proteinExistence type="inferred from homology"/>
<evidence type="ECO:0000313" key="2">
    <source>
        <dbReference type="EMBL" id="CAI2371696.1"/>
    </source>
</evidence>
<dbReference type="AlphaFoldDB" id="A0AAD1XGT4"/>
<dbReference type="Proteomes" id="UP001295684">
    <property type="component" value="Unassembled WGS sequence"/>
</dbReference>
<protein>
    <recommendedName>
        <fullName evidence="4">Cytochrome P450</fullName>
    </recommendedName>
</protein>
<comment type="caution">
    <text evidence="2">The sequence shown here is derived from an EMBL/GenBank/DDBJ whole genome shotgun (WGS) entry which is preliminary data.</text>
</comment>
<dbReference type="Gene3D" id="1.10.630.10">
    <property type="entry name" value="Cytochrome P450"/>
    <property type="match status" value="1"/>
</dbReference>
<keyword evidence="1" id="KW-0408">Iron</keyword>